<dbReference type="EMBL" id="UYRR01025651">
    <property type="protein sequence ID" value="VDK35289.1"/>
    <property type="molecule type" value="Genomic_DNA"/>
</dbReference>
<proteinExistence type="predicted"/>
<feature type="region of interest" description="Disordered" evidence="1">
    <location>
        <begin position="1"/>
        <end position="29"/>
    </location>
</feature>
<evidence type="ECO:0000313" key="4">
    <source>
        <dbReference type="WBParaSite" id="ASIM_0000918501-mRNA-1"/>
    </source>
</evidence>
<name>A0A0M3JNE5_ANISI</name>
<dbReference type="Proteomes" id="UP000267096">
    <property type="component" value="Unassembled WGS sequence"/>
</dbReference>
<dbReference type="AlphaFoldDB" id="A0A0M3JNE5"/>
<organism evidence="4">
    <name type="scientific">Anisakis simplex</name>
    <name type="common">Herring worm</name>
    <dbReference type="NCBI Taxonomy" id="6269"/>
    <lineage>
        <taxon>Eukaryota</taxon>
        <taxon>Metazoa</taxon>
        <taxon>Ecdysozoa</taxon>
        <taxon>Nematoda</taxon>
        <taxon>Chromadorea</taxon>
        <taxon>Rhabditida</taxon>
        <taxon>Spirurina</taxon>
        <taxon>Ascaridomorpha</taxon>
        <taxon>Ascaridoidea</taxon>
        <taxon>Anisakidae</taxon>
        <taxon>Anisakis</taxon>
        <taxon>Anisakis simplex complex</taxon>
    </lineage>
</organism>
<evidence type="ECO:0000256" key="1">
    <source>
        <dbReference type="SAM" id="MobiDB-lite"/>
    </source>
</evidence>
<dbReference type="WBParaSite" id="ASIM_0000918501-mRNA-1">
    <property type="protein sequence ID" value="ASIM_0000918501-mRNA-1"/>
    <property type="gene ID" value="ASIM_0000918501"/>
</dbReference>
<reference evidence="4" key="1">
    <citation type="submission" date="2017-02" db="UniProtKB">
        <authorList>
            <consortium name="WormBaseParasite"/>
        </authorList>
    </citation>
    <scope>IDENTIFICATION</scope>
</reference>
<feature type="compositionally biased region" description="Polar residues" evidence="1">
    <location>
        <begin position="8"/>
        <end position="21"/>
    </location>
</feature>
<sequence length="101" mass="11417">MLAESNGEVPNSEVQCSQSDGTKSERDEISLSLIRRSVENEVLSSNESGESTKTTKKLCEYKRAWQRAPLAVAKRNERERTRVHTVNQVGVLLLLSVDQWK</sequence>
<protein>
    <submittedName>
        <fullName evidence="2 4">Uncharacterized protein</fullName>
    </submittedName>
</protein>
<dbReference type="OrthoDB" id="6241467at2759"/>
<reference evidence="2 3" key="2">
    <citation type="submission" date="2018-11" db="EMBL/GenBank/DDBJ databases">
        <authorList>
            <consortium name="Pathogen Informatics"/>
        </authorList>
    </citation>
    <scope>NUCLEOTIDE SEQUENCE [LARGE SCALE GENOMIC DNA]</scope>
</reference>
<accession>A0A0M3JNE5</accession>
<gene>
    <name evidence="2" type="ORF">ASIM_LOCUS8928</name>
</gene>
<evidence type="ECO:0000313" key="3">
    <source>
        <dbReference type="Proteomes" id="UP000267096"/>
    </source>
</evidence>
<evidence type="ECO:0000313" key="2">
    <source>
        <dbReference type="EMBL" id="VDK35289.1"/>
    </source>
</evidence>
<keyword evidence="3" id="KW-1185">Reference proteome</keyword>